<keyword evidence="1" id="KW-0732">Signal</keyword>
<dbReference type="PATRIC" id="fig|396014.3.peg.1326"/>
<keyword evidence="3" id="KW-1185">Reference proteome</keyword>
<dbReference type="AlphaFoldDB" id="Z9JTX8"/>
<dbReference type="Proteomes" id="UP000023067">
    <property type="component" value="Unassembled WGS sequence"/>
</dbReference>
<dbReference type="EMBL" id="JDYK01000005">
    <property type="protein sequence ID" value="EWS81835.1"/>
    <property type="molecule type" value="Genomic_DNA"/>
</dbReference>
<sequence>MEMPMLRCGRGLALTAIIVLAGLLPACTSAEAPEDPAVMIHLYSGVENPVITVDHRTYEDALACLREAGPGDPATAMGGDGVGFGSFVLEDGAVSYYLGETWATESGGEALTALDGCTEWFAPFHEAATEQLPADVLSHLEETRAQS</sequence>
<reference evidence="2 3" key="1">
    <citation type="submission" date="2014-02" db="EMBL/GenBank/DDBJ databases">
        <title>Genome sequence of Brachybacterium phenoliresistens strain W13A50.</title>
        <authorList>
            <person name="Wang X."/>
        </authorList>
    </citation>
    <scope>NUCLEOTIDE SEQUENCE [LARGE SCALE GENOMIC DNA]</scope>
    <source>
        <strain evidence="2 3">W13A50</strain>
    </source>
</reference>
<dbReference type="HOGENOM" id="CLU_1764522_0_0_11"/>
<protein>
    <recommendedName>
        <fullName evidence="4">Lipoprotein</fullName>
    </recommendedName>
</protein>
<evidence type="ECO:0000313" key="3">
    <source>
        <dbReference type="Proteomes" id="UP000023067"/>
    </source>
</evidence>
<evidence type="ECO:0000313" key="2">
    <source>
        <dbReference type="EMBL" id="EWS81835.1"/>
    </source>
</evidence>
<proteinExistence type="predicted"/>
<evidence type="ECO:0008006" key="4">
    <source>
        <dbReference type="Google" id="ProtNLM"/>
    </source>
</evidence>
<evidence type="ECO:0000256" key="1">
    <source>
        <dbReference type="SAM" id="SignalP"/>
    </source>
</evidence>
<name>Z9JTX8_9MICO</name>
<organism evidence="2 3">
    <name type="scientific">Brachybacterium phenoliresistens</name>
    <dbReference type="NCBI Taxonomy" id="396014"/>
    <lineage>
        <taxon>Bacteria</taxon>
        <taxon>Bacillati</taxon>
        <taxon>Actinomycetota</taxon>
        <taxon>Actinomycetes</taxon>
        <taxon>Micrococcales</taxon>
        <taxon>Dermabacteraceae</taxon>
        <taxon>Brachybacterium</taxon>
    </lineage>
</organism>
<feature type="signal peptide" evidence="1">
    <location>
        <begin position="1"/>
        <end position="32"/>
    </location>
</feature>
<gene>
    <name evidence="2" type="ORF">BF93_14900</name>
</gene>
<feature type="chain" id="PRO_5004991411" description="Lipoprotein" evidence="1">
    <location>
        <begin position="33"/>
        <end position="147"/>
    </location>
</feature>
<comment type="caution">
    <text evidence="2">The sequence shown here is derived from an EMBL/GenBank/DDBJ whole genome shotgun (WGS) entry which is preliminary data.</text>
</comment>
<accession>Z9JTX8</accession>